<protein>
    <recommendedName>
        <fullName evidence="3">Acyltransferase</fullName>
    </recommendedName>
</protein>
<evidence type="ECO:0000313" key="2">
    <source>
        <dbReference type="Proteomes" id="UP000468581"/>
    </source>
</evidence>
<keyword evidence="2" id="KW-1185">Reference proteome</keyword>
<sequence>MEIRNSSTIVNLGEKTLLDEKITLGSNCKKITIGYGCFIGENVYIDVPELVIGDYTTIHKNTTIHGSEKCEIGHNCWIGQNTIIDSIGGMKIGNNVGIGTYSQLWSHMKFGDMLNGCRWNTKKKMVIEDDVWFVGHCIVSPVHAKKGSMAMLGSLVVKDMEENEIYAGSPAKNVKDKMGTQFSEIGIKEKKKIFKNYYKSFILENSIREADLEYEELDEVQIRVGNTRFNLEERSYWPTRSDYEYKFMKYILYDKAKFIPVVK</sequence>
<dbReference type="SUPFAM" id="SSF51161">
    <property type="entry name" value="Trimeric LpxA-like enzymes"/>
    <property type="match status" value="1"/>
</dbReference>
<comment type="caution">
    <text evidence="1">The sequence shown here is derived from an EMBL/GenBank/DDBJ whole genome shotgun (WGS) entry which is preliminary data.</text>
</comment>
<dbReference type="Gene3D" id="2.160.10.10">
    <property type="entry name" value="Hexapeptide repeat proteins"/>
    <property type="match status" value="2"/>
</dbReference>
<evidence type="ECO:0008006" key="3">
    <source>
        <dbReference type="Google" id="ProtNLM"/>
    </source>
</evidence>
<proteinExistence type="predicted"/>
<dbReference type="InterPro" id="IPR051159">
    <property type="entry name" value="Hexapeptide_acetyltransf"/>
</dbReference>
<reference evidence="1 2" key="1">
    <citation type="submission" date="2020-01" db="EMBL/GenBank/DDBJ databases">
        <title>Leptobacterium flavescens.</title>
        <authorList>
            <person name="Wang G."/>
        </authorList>
    </citation>
    <scope>NUCLEOTIDE SEQUENCE [LARGE SCALE GENOMIC DNA]</scope>
    <source>
        <strain evidence="1 2">KCTC 22160</strain>
    </source>
</reference>
<gene>
    <name evidence="1" type="ORF">GWK08_07365</name>
</gene>
<dbReference type="AlphaFoldDB" id="A0A6P0UQW1"/>
<dbReference type="PANTHER" id="PTHR23416">
    <property type="entry name" value="SIALIC ACID SYNTHASE-RELATED"/>
    <property type="match status" value="1"/>
</dbReference>
<name>A0A6P0UQW1_9FLAO</name>
<organism evidence="1 2">
    <name type="scientific">Leptobacterium flavescens</name>
    <dbReference type="NCBI Taxonomy" id="472055"/>
    <lineage>
        <taxon>Bacteria</taxon>
        <taxon>Pseudomonadati</taxon>
        <taxon>Bacteroidota</taxon>
        <taxon>Flavobacteriia</taxon>
        <taxon>Flavobacteriales</taxon>
        <taxon>Flavobacteriaceae</taxon>
        <taxon>Leptobacterium</taxon>
    </lineage>
</organism>
<accession>A0A6P0UQW1</accession>
<dbReference type="EMBL" id="JAABOO010000001">
    <property type="protein sequence ID" value="NER13253.1"/>
    <property type="molecule type" value="Genomic_DNA"/>
</dbReference>
<evidence type="ECO:0000313" key="1">
    <source>
        <dbReference type="EMBL" id="NER13253.1"/>
    </source>
</evidence>
<dbReference type="Proteomes" id="UP000468581">
    <property type="component" value="Unassembled WGS sequence"/>
</dbReference>
<dbReference type="InterPro" id="IPR011004">
    <property type="entry name" value="Trimer_LpxA-like_sf"/>
</dbReference>
<dbReference type="RefSeq" id="WP_163606247.1">
    <property type="nucleotide sequence ID" value="NZ_JAABOO010000001.1"/>
</dbReference>